<sequence length="171" mass="20028">MKTDIQLIKQAKTGDVHAFARLYEIIYQDLYHFALYTLKNPADAEDIVSETVTDAFVQIGQLKKVESFKAWIFQILTNKCRKSLKNHPLSLEEIPWELKESTHENLELDTMIRQEFFRLSDEERMIISMHLFAGYKSHEIASILHMNENTVRSKESRALKKMAVNLNPEKE</sequence>
<dbReference type="InterPro" id="IPR036388">
    <property type="entry name" value="WH-like_DNA-bd_sf"/>
</dbReference>
<keyword evidence="3" id="KW-0731">Sigma factor</keyword>
<reference evidence="6" key="1">
    <citation type="submission" date="2020-08" db="EMBL/GenBank/DDBJ databases">
        <title>Genome public.</title>
        <authorList>
            <person name="Liu C."/>
            <person name="Sun Q."/>
        </authorList>
    </citation>
    <scope>NUCLEOTIDE SEQUENCE</scope>
    <source>
        <strain evidence="6">BX1005</strain>
    </source>
</reference>
<organism evidence="6 7">
    <name type="scientific">Roseburia zhanii</name>
    <dbReference type="NCBI Taxonomy" id="2763064"/>
    <lineage>
        <taxon>Bacteria</taxon>
        <taxon>Bacillati</taxon>
        <taxon>Bacillota</taxon>
        <taxon>Clostridia</taxon>
        <taxon>Lachnospirales</taxon>
        <taxon>Lachnospiraceae</taxon>
        <taxon>Roseburia</taxon>
    </lineage>
</organism>
<feature type="domain" description="HTH luxR-type" evidence="5">
    <location>
        <begin position="134"/>
        <end position="161"/>
    </location>
</feature>
<accession>A0A923LNV8</accession>
<dbReference type="Pfam" id="PF08281">
    <property type="entry name" value="Sigma70_r4_2"/>
    <property type="match status" value="1"/>
</dbReference>
<dbReference type="Pfam" id="PF04542">
    <property type="entry name" value="Sigma70_r2"/>
    <property type="match status" value="1"/>
</dbReference>
<dbReference type="InterPro" id="IPR039425">
    <property type="entry name" value="RNA_pol_sigma-70-like"/>
</dbReference>
<evidence type="ECO:0000256" key="1">
    <source>
        <dbReference type="ARBA" id="ARBA00010641"/>
    </source>
</evidence>
<dbReference type="Gene3D" id="1.10.10.10">
    <property type="entry name" value="Winged helix-like DNA-binding domain superfamily/Winged helix DNA-binding domain"/>
    <property type="match status" value="1"/>
</dbReference>
<dbReference type="GO" id="GO:0016987">
    <property type="term" value="F:sigma factor activity"/>
    <property type="evidence" value="ECO:0007669"/>
    <property type="project" value="UniProtKB-KW"/>
</dbReference>
<name>A0A923LNV8_9FIRM</name>
<evidence type="ECO:0000259" key="5">
    <source>
        <dbReference type="PROSITE" id="PS00622"/>
    </source>
</evidence>
<evidence type="ECO:0000313" key="6">
    <source>
        <dbReference type="EMBL" id="MBC5714374.1"/>
    </source>
</evidence>
<dbReference type="InterPro" id="IPR013325">
    <property type="entry name" value="RNA_pol_sigma_r2"/>
</dbReference>
<dbReference type="RefSeq" id="WP_186867078.1">
    <property type="nucleotide sequence ID" value="NZ_JACOPH010000006.1"/>
</dbReference>
<evidence type="ECO:0000313" key="7">
    <source>
        <dbReference type="Proteomes" id="UP000606720"/>
    </source>
</evidence>
<keyword evidence="7" id="KW-1185">Reference proteome</keyword>
<dbReference type="InterPro" id="IPR013324">
    <property type="entry name" value="RNA_pol_sigma_r3/r4-like"/>
</dbReference>
<dbReference type="NCBIfam" id="TIGR02937">
    <property type="entry name" value="sigma70-ECF"/>
    <property type="match status" value="1"/>
</dbReference>
<dbReference type="PROSITE" id="PS00622">
    <property type="entry name" value="HTH_LUXR_1"/>
    <property type="match status" value="1"/>
</dbReference>
<dbReference type="Proteomes" id="UP000606720">
    <property type="component" value="Unassembled WGS sequence"/>
</dbReference>
<dbReference type="PANTHER" id="PTHR43133">
    <property type="entry name" value="RNA POLYMERASE ECF-TYPE SIGMA FACTO"/>
    <property type="match status" value="1"/>
</dbReference>
<keyword evidence="2" id="KW-0805">Transcription regulation</keyword>
<comment type="similarity">
    <text evidence="1">Belongs to the sigma-70 factor family. ECF subfamily.</text>
</comment>
<protein>
    <submittedName>
        <fullName evidence="6">RNA polymerase sigma factor</fullName>
    </submittedName>
</protein>
<dbReference type="EMBL" id="JACOPH010000006">
    <property type="protein sequence ID" value="MBC5714374.1"/>
    <property type="molecule type" value="Genomic_DNA"/>
</dbReference>
<dbReference type="AlphaFoldDB" id="A0A923LNV8"/>
<dbReference type="Gene3D" id="1.10.1740.10">
    <property type="match status" value="1"/>
</dbReference>
<evidence type="ECO:0000256" key="2">
    <source>
        <dbReference type="ARBA" id="ARBA00023015"/>
    </source>
</evidence>
<proteinExistence type="inferred from homology"/>
<keyword evidence="4" id="KW-0804">Transcription</keyword>
<dbReference type="InterPro" id="IPR000792">
    <property type="entry name" value="Tscrpt_reg_LuxR_C"/>
</dbReference>
<evidence type="ECO:0000256" key="4">
    <source>
        <dbReference type="ARBA" id="ARBA00023163"/>
    </source>
</evidence>
<dbReference type="GO" id="GO:0006352">
    <property type="term" value="P:DNA-templated transcription initiation"/>
    <property type="evidence" value="ECO:0007669"/>
    <property type="project" value="InterPro"/>
</dbReference>
<dbReference type="SUPFAM" id="SSF88659">
    <property type="entry name" value="Sigma3 and sigma4 domains of RNA polymerase sigma factors"/>
    <property type="match status" value="1"/>
</dbReference>
<gene>
    <name evidence="6" type="ORF">H8S17_09145</name>
</gene>
<dbReference type="PANTHER" id="PTHR43133:SF60">
    <property type="entry name" value="RNA POLYMERASE SIGMA FACTOR SIGV"/>
    <property type="match status" value="1"/>
</dbReference>
<dbReference type="CDD" id="cd06171">
    <property type="entry name" value="Sigma70_r4"/>
    <property type="match status" value="1"/>
</dbReference>
<dbReference type="InterPro" id="IPR007627">
    <property type="entry name" value="RNA_pol_sigma70_r2"/>
</dbReference>
<evidence type="ECO:0000256" key="3">
    <source>
        <dbReference type="ARBA" id="ARBA00023082"/>
    </source>
</evidence>
<dbReference type="GO" id="GO:0003677">
    <property type="term" value="F:DNA binding"/>
    <property type="evidence" value="ECO:0007669"/>
    <property type="project" value="InterPro"/>
</dbReference>
<comment type="caution">
    <text evidence="6">The sequence shown here is derived from an EMBL/GenBank/DDBJ whole genome shotgun (WGS) entry which is preliminary data.</text>
</comment>
<dbReference type="InterPro" id="IPR014284">
    <property type="entry name" value="RNA_pol_sigma-70_dom"/>
</dbReference>
<dbReference type="SUPFAM" id="SSF88946">
    <property type="entry name" value="Sigma2 domain of RNA polymerase sigma factors"/>
    <property type="match status" value="1"/>
</dbReference>
<dbReference type="InterPro" id="IPR013249">
    <property type="entry name" value="RNA_pol_sigma70_r4_t2"/>
</dbReference>